<dbReference type="AlphaFoldDB" id="A0A2T2N8E2"/>
<name>A0A2T2N8E2_CORCC</name>
<evidence type="ECO:0000256" key="2">
    <source>
        <dbReference type="SAM" id="Phobius"/>
    </source>
</evidence>
<dbReference type="OrthoDB" id="5215637at2759"/>
<feature type="transmembrane region" description="Helical" evidence="2">
    <location>
        <begin position="205"/>
        <end position="231"/>
    </location>
</feature>
<organism evidence="5 6">
    <name type="scientific">Corynespora cassiicola Philippines</name>
    <dbReference type="NCBI Taxonomy" id="1448308"/>
    <lineage>
        <taxon>Eukaryota</taxon>
        <taxon>Fungi</taxon>
        <taxon>Dikarya</taxon>
        <taxon>Ascomycota</taxon>
        <taxon>Pezizomycotina</taxon>
        <taxon>Dothideomycetes</taxon>
        <taxon>Pleosporomycetidae</taxon>
        <taxon>Pleosporales</taxon>
        <taxon>Corynesporascaceae</taxon>
        <taxon>Corynespora</taxon>
    </lineage>
</organism>
<evidence type="ECO:0000313" key="6">
    <source>
        <dbReference type="Proteomes" id="UP000240883"/>
    </source>
</evidence>
<keyword evidence="2" id="KW-0812">Transmembrane</keyword>
<keyword evidence="3" id="KW-0732">Signal</keyword>
<proteinExistence type="predicted"/>
<evidence type="ECO:0000256" key="1">
    <source>
        <dbReference type="SAM" id="MobiDB-lite"/>
    </source>
</evidence>
<keyword evidence="6" id="KW-1185">Reference proteome</keyword>
<feature type="region of interest" description="Disordered" evidence="1">
    <location>
        <begin position="272"/>
        <end position="296"/>
    </location>
</feature>
<evidence type="ECO:0000259" key="4">
    <source>
        <dbReference type="Pfam" id="PF04478"/>
    </source>
</evidence>
<sequence>MANTWSPWFSLFLSYSFFLFLPGSQLVASQACFGPTGDQTDSLACDPTAEDGPCCPLGWICLSNKLCRPGLDVENNGFVEFYRSDCTDQSWNTTACFSGCNGFGGNGLKSCGGGEFCCYNYDGCDCSSTSLFSLGAATFVTTHPTVMPTSTPVSSSATTTAILSASTTDASTTLSETTSSASSTGFPTETQQTVTEEAGSSNNEVAIGAGVGVGLGVPLLAMTGILAYILLRKRRTAAQPYAGITNAKVSELDTLGPRMEAGEQCYQLPAGSNGYSERYAHTGEQQPQEMDANARK</sequence>
<feature type="chain" id="PRO_5015443617" description="Mid2 domain-containing protein" evidence="3">
    <location>
        <begin position="30"/>
        <end position="296"/>
    </location>
</feature>
<evidence type="ECO:0000313" key="5">
    <source>
        <dbReference type="EMBL" id="PSN61731.1"/>
    </source>
</evidence>
<feature type="domain" description="Mid2" evidence="4">
    <location>
        <begin position="165"/>
        <end position="230"/>
    </location>
</feature>
<reference evidence="5 6" key="1">
    <citation type="journal article" date="2018" name="Front. Microbiol.">
        <title>Genome-Wide Analysis of Corynespora cassiicola Leaf Fall Disease Putative Effectors.</title>
        <authorList>
            <person name="Lopez D."/>
            <person name="Ribeiro S."/>
            <person name="Label P."/>
            <person name="Fumanal B."/>
            <person name="Venisse J.S."/>
            <person name="Kohler A."/>
            <person name="de Oliveira R.R."/>
            <person name="Labutti K."/>
            <person name="Lipzen A."/>
            <person name="Lail K."/>
            <person name="Bauer D."/>
            <person name="Ohm R.A."/>
            <person name="Barry K.W."/>
            <person name="Spatafora J."/>
            <person name="Grigoriev I.V."/>
            <person name="Martin F.M."/>
            <person name="Pujade-Renaud V."/>
        </authorList>
    </citation>
    <scope>NUCLEOTIDE SEQUENCE [LARGE SCALE GENOMIC DNA]</scope>
    <source>
        <strain evidence="5 6">Philippines</strain>
    </source>
</reference>
<dbReference type="InterPro" id="IPR007567">
    <property type="entry name" value="Mid2_dom"/>
</dbReference>
<dbReference type="EMBL" id="KZ678143">
    <property type="protein sequence ID" value="PSN61731.1"/>
    <property type="molecule type" value="Genomic_DNA"/>
</dbReference>
<evidence type="ECO:0000256" key="3">
    <source>
        <dbReference type="SAM" id="SignalP"/>
    </source>
</evidence>
<protein>
    <recommendedName>
        <fullName evidence="4">Mid2 domain-containing protein</fullName>
    </recommendedName>
</protein>
<dbReference type="Proteomes" id="UP000240883">
    <property type="component" value="Unassembled WGS sequence"/>
</dbReference>
<keyword evidence="2" id="KW-0472">Membrane</keyword>
<gene>
    <name evidence="5" type="ORF">BS50DRAFT_639018</name>
</gene>
<feature type="signal peptide" evidence="3">
    <location>
        <begin position="1"/>
        <end position="29"/>
    </location>
</feature>
<dbReference type="STRING" id="1448308.A0A2T2N8E2"/>
<dbReference type="Pfam" id="PF04478">
    <property type="entry name" value="Mid2"/>
    <property type="match status" value="1"/>
</dbReference>
<accession>A0A2T2N8E2</accession>
<keyword evidence="2" id="KW-1133">Transmembrane helix</keyword>